<gene>
    <name evidence="4" type="primary">Dana\GF22268</name>
    <name evidence="4" type="synonym">dana_GLEANR_6242</name>
    <name evidence="4" type="ORF">GF22268</name>
</gene>
<reference evidence="4 5" key="1">
    <citation type="journal article" date="2007" name="Nature">
        <title>Evolution of genes and genomes on the Drosophila phylogeny.</title>
        <authorList>
            <consortium name="Drosophila 12 Genomes Consortium"/>
            <person name="Clark A.G."/>
            <person name="Eisen M.B."/>
            <person name="Smith D.R."/>
            <person name="Bergman C.M."/>
            <person name="Oliver B."/>
            <person name="Markow T.A."/>
            <person name="Kaufman T.C."/>
            <person name="Kellis M."/>
            <person name="Gelbart W."/>
            <person name="Iyer V.N."/>
            <person name="Pollard D.A."/>
            <person name="Sackton T.B."/>
            <person name="Larracuente A.M."/>
            <person name="Singh N.D."/>
            <person name="Abad J.P."/>
            <person name="Abt D.N."/>
            <person name="Adryan B."/>
            <person name="Aguade M."/>
            <person name="Akashi H."/>
            <person name="Anderson W.W."/>
            <person name="Aquadro C.F."/>
            <person name="Ardell D.H."/>
            <person name="Arguello R."/>
            <person name="Artieri C.G."/>
            <person name="Barbash D.A."/>
            <person name="Barker D."/>
            <person name="Barsanti P."/>
            <person name="Batterham P."/>
            <person name="Batzoglou S."/>
            <person name="Begun D."/>
            <person name="Bhutkar A."/>
            <person name="Blanco E."/>
            <person name="Bosak S.A."/>
            <person name="Bradley R.K."/>
            <person name="Brand A.D."/>
            <person name="Brent M.R."/>
            <person name="Brooks A.N."/>
            <person name="Brown R.H."/>
            <person name="Butlin R.K."/>
            <person name="Caggese C."/>
            <person name="Calvi B.R."/>
            <person name="Bernardo de Carvalho A."/>
            <person name="Caspi A."/>
            <person name="Castrezana S."/>
            <person name="Celniker S.E."/>
            <person name="Chang J.L."/>
            <person name="Chapple C."/>
            <person name="Chatterji S."/>
            <person name="Chinwalla A."/>
            <person name="Civetta A."/>
            <person name="Clifton S.W."/>
            <person name="Comeron J.M."/>
            <person name="Costello J.C."/>
            <person name="Coyne J.A."/>
            <person name="Daub J."/>
            <person name="David R.G."/>
            <person name="Delcher A.L."/>
            <person name="Delehaunty K."/>
            <person name="Do C.B."/>
            <person name="Ebling H."/>
            <person name="Edwards K."/>
            <person name="Eickbush T."/>
            <person name="Evans J.D."/>
            <person name="Filipski A."/>
            <person name="Findeiss S."/>
            <person name="Freyhult E."/>
            <person name="Fulton L."/>
            <person name="Fulton R."/>
            <person name="Garcia A.C."/>
            <person name="Gardiner A."/>
            <person name="Garfield D.A."/>
            <person name="Garvin B.E."/>
            <person name="Gibson G."/>
            <person name="Gilbert D."/>
            <person name="Gnerre S."/>
            <person name="Godfrey J."/>
            <person name="Good R."/>
            <person name="Gotea V."/>
            <person name="Gravely B."/>
            <person name="Greenberg A.J."/>
            <person name="Griffiths-Jones S."/>
            <person name="Gross S."/>
            <person name="Guigo R."/>
            <person name="Gustafson E.A."/>
            <person name="Haerty W."/>
            <person name="Hahn M.W."/>
            <person name="Halligan D.L."/>
            <person name="Halpern A.L."/>
            <person name="Halter G.M."/>
            <person name="Han M.V."/>
            <person name="Heger A."/>
            <person name="Hillier L."/>
            <person name="Hinrichs A.S."/>
            <person name="Holmes I."/>
            <person name="Hoskins R.A."/>
            <person name="Hubisz M.J."/>
            <person name="Hultmark D."/>
            <person name="Huntley M.A."/>
            <person name="Jaffe D.B."/>
            <person name="Jagadeeshan S."/>
            <person name="Jeck W.R."/>
            <person name="Johnson J."/>
            <person name="Jones C.D."/>
            <person name="Jordan W.C."/>
            <person name="Karpen G.H."/>
            <person name="Kataoka E."/>
            <person name="Keightley P.D."/>
            <person name="Kheradpour P."/>
            <person name="Kirkness E.F."/>
            <person name="Koerich L.B."/>
            <person name="Kristiansen K."/>
            <person name="Kudrna D."/>
            <person name="Kulathinal R.J."/>
            <person name="Kumar S."/>
            <person name="Kwok R."/>
            <person name="Lander E."/>
            <person name="Langley C.H."/>
            <person name="Lapoint R."/>
            <person name="Lazzaro B.P."/>
            <person name="Lee S.J."/>
            <person name="Levesque L."/>
            <person name="Li R."/>
            <person name="Lin C.F."/>
            <person name="Lin M.F."/>
            <person name="Lindblad-Toh K."/>
            <person name="Llopart A."/>
            <person name="Long M."/>
            <person name="Low L."/>
            <person name="Lozovsky E."/>
            <person name="Lu J."/>
            <person name="Luo M."/>
            <person name="Machado C.A."/>
            <person name="Makalowski W."/>
            <person name="Marzo M."/>
            <person name="Matsuda M."/>
            <person name="Matzkin L."/>
            <person name="McAllister B."/>
            <person name="McBride C.S."/>
            <person name="McKernan B."/>
            <person name="McKernan K."/>
            <person name="Mendez-Lago M."/>
            <person name="Minx P."/>
            <person name="Mollenhauer M.U."/>
            <person name="Montooth K."/>
            <person name="Mount S.M."/>
            <person name="Mu X."/>
            <person name="Myers E."/>
            <person name="Negre B."/>
            <person name="Newfeld S."/>
            <person name="Nielsen R."/>
            <person name="Noor M.A."/>
            <person name="O'Grady P."/>
            <person name="Pachter L."/>
            <person name="Papaceit M."/>
            <person name="Parisi M.J."/>
            <person name="Parisi M."/>
            <person name="Parts L."/>
            <person name="Pedersen J.S."/>
            <person name="Pesole G."/>
            <person name="Phillippy A.M."/>
            <person name="Ponting C.P."/>
            <person name="Pop M."/>
            <person name="Porcelli D."/>
            <person name="Powell J.R."/>
            <person name="Prohaska S."/>
            <person name="Pruitt K."/>
            <person name="Puig M."/>
            <person name="Quesneville H."/>
            <person name="Ram K.R."/>
            <person name="Rand D."/>
            <person name="Rasmussen M.D."/>
            <person name="Reed L.K."/>
            <person name="Reenan R."/>
            <person name="Reily A."/>
            <person name="Remington K.A."/>
            <person name="Rieger T.T."/>
            <person name="Ritchie M.G."/>
            <person name="Robin C."/>
            <person name="Rogers Y.H."/>
            <person name="Rohde C."/>
            <person name="Rozas J."/>
            <person name="Rubenfield M.J."/>
            <person name="Ruiz A."/>
            <person name="Russo S."/>
            <person name="Salzberg S.L."/>
            <person name="Sanchez-Gracia A."/>
            <person name="Saranga D.J."/>
            <person name="Sato H."/>
            <person name="Schaeffer S.W."/>
            <person name="Schatz M.C."/>
            <person name="Schlenke T."/>
            <person name="Schwartz R."/>
            <person name="Segarra C."/>
            <person name="Singh R.S."/>
            <person name="Sirot L."/>
            <person name="Sirota M."/>
            <person name="Sisneros N.B."/>
            <person name="Smith C.D."/>
            <person name="Smith T.F."/>
            <person name="Spieth J."/>
            <person name="Stage D.E."/>
            <person name="Stark A."/>
            <person name="Stephan W."/>
            <person name="Strausberg R.L."/>
            <person name="Strempel S."/>
            <person name="Sturgill D."/>
            <person name="Sutton G."/>
            <person name="Sutton G.G."/>
            <person name="Tao W."/>
            <person name="Teichmann S."/>
            <person name="Tobari Y.N."/>
            <person name="Tomimura Y."/>
            <person name="Tsolas J.M."/>
            <person name="Valente V.L."/>
            <person name="Venter E."/>
            <person name="Venter J.C."/>
            <person name="Vicario S."/>
            <person name="Vieira F.G."/>
            <person name="Vilella A.J."/>
            <person name="Villasante A."/>
            <person name="Walenz B."/>
            <person name="Wang J."/>
            <person name="Wasserman M."/>
            <person name="Watts T."/>
            <person name="Wilson D."/>
            <person name="Wilson R.K."/>
            <person name="Wing R.A."/>
            <person name="Wolfner M.F."/>
            <person name="Wong A."/>
            <person name="Wong G.K."/>
            <person name="Wu C.I."/>
            <person name="Wu G."/>
            <person name="Yamamoto D."/>
            <person name="Yang H.P."/>
            <person name="Yang S.P."/>
            <person name="Yorke J.A."/>
            <person name="Yoshida K."/>
            <person name="Zdobnov E."/>
            <person name="Zhang P."/>
            <person name="Zhang Y."/>
            <person name="Zimin A.V."/>
            <person name="Baldwin J."/>
            <person name="Abdouelleil A."/>
            <person name="Abdulkadir J."/>
            <person name="Abebe A."/>
            <person name="Abera B."/>
            <person name="Abreu J."/>
            <person name="Acer S.C."/>
            <person name="Aftuck L."/>
            <person name="Alexander A."/>
            <person name="An P."/>
            <person name="Anderson E."/>
            <person name="Anderson S."/>
            <person name="Arachi H."/>
            <person name="Azer M."/>
            <person name="Bachantsang P."/>
            <person name="Barry A."/>
            <person name="Bayul T."/>
            <person name="Berlin A."/>
            <person name="Bessette D."/>
            <person name="Bloom T."/>
            <person name="Blye J."/>
            <person name="Boguslavskiy L."/>
            <person name="Bonnet C."/>
            <person name="Boukhgalter B."/>
            <person name="Bourzgui I."/>
            <person name="Brown A."/>
            <person name="Cahill P."/>
            <person name="Channer S."/>
            <person name="Cheshatsang Y."/>
            <person name="Chuda L."/>
            <person name="Citroen M."/>
            <person name="Collymore A."/>
            <person name="Cooke P."/>
            <person name="Costello M."/>
            <person name="D'Aco K."/>
            <person name="Daza R."/>
            <person name="De Haan G."/>
            <person name="DeGray S."/>
            <person name="DeMaso C."/>
            <person name="Dhargay N."/>
            <person name="Dooley K."/>
            <person name="Dooley E."/>
            <person name="Doricent M."/>
            <person name="Dorje P."/>
            <person name="Dorjee K."/>
            <person name="Dupes A."/>
            <person name="Elong R."/>
            <person name="Falk J."/>
            <person name="Farina A."/>
            <person name="Faro S."/>
            <person name="Ferguson D."/>
            <person name="Fisher S."/>
            <person name="Foley C.D."/>
            <person name="Franke A."/>
            <person name="Friedrich D."/>
            <person name="Gadbois L."/>
            <person name="Gearin G."/>
            <person name="Gearin C.R."/>
            <person name="Giannoukos G."/>
            <person name="Goode T."/>
            <person name="Graham J."/>
            <person name="Grandbois E."/>
            <person name="Grewal S."/>
            <person name="Gyaltsen K."/>
            <person name="Hafez N."/>
            <person name="Hagos B."/>
            <person name="Hall J."/>
            <person name="Henson C."/>
            <person name="Hollinger A."/>
            <person name="Honan T."/>
            <person name="Huard M.D."/>
            <person name="Hughes L."/>
            <person name="Hurhula B."/>
            <person name="Husby M.E."/>
            <person name="Kamat A."/>
            <person name="Kanga B."/>
            <person name="Kashin S."/>
            <person name="Khazanovich D."/>
            <person name="Kisner P."/>
            <person name="Lance K."/>
            <person name="Lara M."/>
            <person name="Lee W."/>
            <person name="Lennon N."/>
            <person name="Letendre F."/>
            <person name="LeVine R."/>
            <person name="Lipovsky A."/>
            <person name="Liu X."/>
            <person name="Liu J."/>
            <person name="Liu S."/>
            <person name="Lokyitsang T."/>
            <person name="Lokyitsang Y."/>
            <person name="Lubonja R."/>
            <person name="Lui A."/>
            <person name="MacDonald P."/>
            <person name="Magnisalis V."/>
            <person name="Maru K."/>
            <person name="Matthews C."/>
            <person name="McCusker W."/>
            <person name="McDonough S."/>
            <person name="Mehta T."/>
            <person name="Meldrim J."/>
            <person name="Meneus L."/>
            <person name="Mihai O."/>
            <person name="Mihalev A."/>
            <person name="Mihova T."/>
            <person name="Mittelman R."/>
            <person name="Mlenga V."/>
            <person name="Montmayeur A."/>
            <person name="Mulrain L."/>
            <person name="Navidi A."/>
            <person name="Naylor J."/>
            <person name="Negash T."/>
            <person name="Nguyen T."/>
            <person name="Nguyen N."/>
            <person name="Nicol R."/>
            <person name="Norbu C."/>
            <person name="Norbu N."/>
            <person name="Novod N."/>
            <person name="O'Neill B."/>
            <person name="Osman S."/>
            <person name="Markiewicz E."/>
            <person name="Oyono O.L."/>
            <person name="Patti C."/>
            <person name="Phunkhang P."/>
            <person name="Pierre F."/>
            <person name="Priest M."/>
            <person name="Raghuraman S."/>
            <person name="Rege F."/>
            <person name="Reyes R."/>
            <person name="Rise C."/>
            <person name="Rogov P."/>
            <person name="Ross K."/>
            <person name="Ryan E."/>
            <person name="Settipalli S."/>
            <person name="Shea T."/>
            <person name="Sherpa N."/>
            <person name="Shi L."/>
            <person name="Shih D."/>
            <person name="Sparrow T."/>
            <person name="Spaulding J."/>
            <person name="Stalker J."/>
            <person name="Stange-Thomann N."/>
            <person name="Stavropoulos S."/>
            <person name="Stone C."/>
            <person name="Strader C."/>
            <person name="Tesfaye S."/>
            <person name="Thomson T."/>
            <person name="Thoulutsang Y."/>
            <person name="Thoulutsang D."/>
            <person name="Topham K."/>
            <person name="Topping I."/>
            <person name="Tsamla T."/>
            <person name="Vassiliev H."/>
            <person name="Vo A."/>
            <person name="Wangchuk T."/>
            <person name="Wangdi T."/>
            <person name="Weiand M."/>
            <person name="Wilkinson J."/>
            <person name="Wilson A."/>
            <person name="Yadav S."/>
            <person name="Young G."/>
            <person name="Yu Q."/>
            <person name="Zembek L."/>
            <person name="Zhong D."/>
            <person name="Zimmer A."/>
            <person name="Zwirko Z."/>
            <person name="Jaffe D.B."/>
            <person name="Alvarez P."/>
            <person name="Brockman W."/>
            <person name="Butler J."/>
            <person name="Chin C."/>
            <person name="Gnerre S."/>
            <person name="Grabherr M."/>
            <person name="Kleber M."/>
            <person name="Mauceli E."/>
            <person name="MacCallum I."/>
        </authorList>
    </citation>
    <scope>NUCLEOTIDE SEQUENCE [LARGE SCALE GENOMIC DNA]</scope>
    <source>
        <strain evidence="5">Tucson 14024-0371.13</strain>
    </source>
</reference>
<proteinExistence type="predicted"/>
<dbReference type="GeneID" id="6504932"/>
<feature type="compositionally biased region" description="Acidic residues" evidence="3">
    <location>
        <begin position="604"/>
        <end position="624"/>
    </location>
</feature>
<dbReference type="PANTHER" id="PTHR12558:SF36">
    <property type="entry name" value="ANAPHASE-PROMOTING COMPLEX SUBUNIT 7"/>
    <property type="match status" value="1"/>
</dbReference>
<feature type="repeat" description="TPR" evidence="2">
    <location>
        <begin position="249"/>
        <end position="282"/>
    </location>
</feature>
<accession>B3MZ54</accession>
<name>B3MZ54_DROAN</name>
<dbReference type="AlphaFoldDB" id="B3MZ54"/>
<dbReference type="GO" id="GO:0005680">
    <property type="term" value="C:anaphase-promoting complex"/>
    <property type="evidence" value="ECO:0007669"/>
    <property type="project" value="EnsemblMetazoa"/>
</dbReference>
<keyword evidence="5" id="KW-1185">Reference proteome</keyword>
<dbReference type="OMA" id="MGECYYY"/>
<dbReference type="eggNOG" id="KOG1174">
    <property type="taxonomic scope" value="Eukaryota"/>
</dbReference>
<dbReference type="PhylomeDB" id="B3MZ54"/>
<evidence type="ECO:0000256" key="2">
    <source>
        <dbReference type="PROSITE-ProRule" id="PRU00339"/>
    </source>
</evidence>
<dbReference type="SMART" id="SM00028">
    <property type="entry name" value="TPR"/>
    <property type="match status" value="6"/>
</dbReference>
<dbReference type="InterPro" id="IPR019734">
    <property type="entry name" value="TPR_rpt"/>
</dbReference>
<dbReference type="SUPFAM" id="SSF48452">
    <property type="entry name" value="TPR-like"/>
    <property type="match status" value="2"/>
</dbReference>
<evidence type="ECO:0000256" key="3">
    <source>
        <dbReference type="SAM" id="MobiDB-lite"/>
    </source>
</evidence>
<dbReference type="GO" id="GO:0045842">
    <property type="term" value="P:positive regulation of mitotic metaphase/anaphase transition"/>
    <property type="evidence" value="ECO:0007669"/>
    <property type="project" value="EnsemblMetazoa"/>
</dbReference>
<dbReference type="Pfam" id="PF14559">
    <property type="entry name" value="TPR_19"/>
    <property type="match status" value="1"/>
</dbReference>
<feature type="region of interest" description="Disordered" evidence="3">
    <location>
        <begin position="539"/>
        <end position="574"/>
    </location>
</feature>
<evidence type="ECO:0008006" key="6">
    <source>
        <dbReference type="Google" id="ProtNLM"/>
    </source>
</evidence>
<dbReference type="Gene3D" id="1.25.40.10">
    <property type="entry name" value="Tetratricopeptide repeat domain"/>
    <property type="match status" value="3"/>
</dbReference>
<dbReference type="PROSITE" id="PS50005">
    <property type="entry name" value="TPR"/>
    <property type="match status" value="1"/>
</dbReference>
<dbReference type="FunCoup" id="B3MZ54">
    <property type="interactions" value="732"/>
</dbReference>
<sequence length="642" mass="72135">MENALFTNVKKLYDHQLYECVIPPASLLSTLLQNDRNVATLEMEYQVQLYLANSHYKERHFRIAVRQLDDLLQQRRTMIRYKNACLVAIESAYAQFTDVELRRRLAECYKEIGEFFQAIATLTAIPVKSRTPRVNLMLARLQHRARGSSTMATSITSLGCRNKKEATLAYKDLVRDCPMALQAIEALLELGVDGNEVNSLVMSAATTPNNIDWLSNWIKALAQMYDCKHLEAARTFQSLNDTTTLRRNEHLLVAIGKCYYYHGSLSQAAQYLSTAVAGSPHNLEAIGLLSVVYDIGKMDGAERERERLYVQVAAEREFTAGHWFVHAQQMHSIGKYERGLDFVERCLDIESHHVEGLLLRGRMLSSLERSTEAVEAFRVAQTVAPYRFEVYKGLFHCYVSLRRIREAEAMCTWTIRSFRTSPRSYTMLGRTLFHFSGKDVKTSARRFAEKALEIDPNYTPGVALLAEIYQAEGDSKSAIKLLEMHLERSPRANLFSILGDIMRSEKQFVKALEYYYLALGLDSKYRQALLGISALKSSGITGSSSNEDKRSTSSSSFADNPAPSARQATPCRTPDFVLSDSDISQILGDPASSPARSQHGDATGDPEVDVDAIVEGLAEGEVEGSDTMTETLWHDVDSEMNN</sequence>
<feature type="region of interest" description="Disordered" evidence="3">
    <location>
        <begin position="587"/>
        <end position="642"/>
    </location>
</feature>
<evidence type="ECO:0000256" key="1">
    <source>
        <dbReference type="ARBA" id="ARBA00022803"/>
    </source>
</evidence>
<dbReference type="InterPro" id="IPR011990">
    <property type="entry name" value="TPR-like_helical_dom_sf"/>
</dbReference>
<evidence type="ECO:0000313" key="4">
    <source>
        <dbReference type="EMBL" id="EDV32898.1"/>
    </source>
</evidence>
<dbReference type="InParanoid" id="B3MZ54"/>
<keyword evidence="1 2" id="KW-0802">TPR repeat</keyword>
<dbReference type="KEGG" id="dan:6504932"/>
<feature type="compositionally biased region" description="Basic and acidic residues" evidence="3">
    <location>
        <begin position="632"/>
        <end position="642"/>
    </location>
</feature>
<dbReference type="PANTHER" id="PTHR12558">
    <property type="entry name" value="CELL DIVISION CYCLE 16,23,27"/>
    <property type="match status" value="1"/>
</dbReference>
<dbReference type="STRING" id="7217.B3MZ54"/>
<dbReference type="OrthoDB" id="308440at2759"/>
<dbReference type="GO" id="GO:0016567">
    <property type="term" value="P:protein ubiquitination"/>
    <property type="evidence" value="ECO:0007669"/>
    <property type="project" value="TreeGrafter"/>
</dbReference>
<dbReference type="Proteomes" id="UP000007801">
    <property type="component" value="Unassembled WGS sequence"/>
</dbReference>
<dbReference type="SMR" id="B3MZ54"/>
<dbReference type="HOGENOM" id="CLU_026953_1_0_1"/>
<dbReference type="CTD" id="31594"/>
<organism evidence="4 5">
    <name type="scientific">Drosophila ananassae</name>
    <name type="common">Fruit fly</name>
    <dbReference type="NCBI Taxonomy" id="7217"/>
    <lineage>
        <taxon>Eukaryota</taxon>
        <taxon>Metazoa</taxon>
        <taxon>Ecdysozoa</taxon>
        <taxon>Arthropoda</taxon>
        <taxon>Hexapoda</taxon>
        <taxon>Insecta</taxon>
        <taxon>Pterygota</taxon>
        <taxon>Neoptera</taxon>
        <taxon>Endopterygota</taxon>
        <taxon>Diptera</taxon>
        <taxon>Brachycera</taxon>
        <taxon>Muscomorpha</taxon>
        <taxon>Ephydroidea</taxon>
        <taxon>Drosophilidae</taxon>
        <taxon>Drosophila</taxon>
        <taxon>Sophophora</taxon>
    </lineage>
</organism>
<dbReference type="GO" id="GO:0051301">
    <property type="term" value="P:cell division"/>
    <property type="evidence" value="ECO:0007669"/>
    <property type="project" value="TreeGrafter"/>
</dbReference>
<evidence type="ECO:0000313" key="5">
    <source>
        <dbReference type="Proteomes" id="UP000007801"/>
    </source>
</evidence>
<protein>
    <recommendedName>
        <fullName evidence="6">Anaphase-promoting complex subunit 7</fullName>
    </recommendedName>
</protein>
<dbReference type="EMBL" id="CH902632">
    <property type="protein sequence ID" value="EDV32898.1"/>
    <property type="molecule type" value="Genomic_DNA"/>
</dbReference>